<organism evidence="10 11">
    <name type="scientific">Cellulomonas fengjieae</name>
    <dbReference type="NCBI Taxonomy" id="2819978"/>
    <lineage>
        <taxon>Bacteria</taxon>
        <taxon>Bacillati</taxon>
        <taxon>Actinomycetota</taxon>
        <taxon>Actinomycetes</taxon>
        <taxon>Micrococcales</taxon>
        <taxon>Cellulomonadaceae</taxon>
        <taxon>Cellulomonas</taxon>
    </lineage>
</organism>
<keyword evidence="8" id="KW-0472">Membrane</keyword>
<dbReference type="RefSeq" id="WP_208210384.1">
    <property type="nucleotide sequence ID" value="NZ_CP074404.1"/>
</dbReference>
<dbReference type="Proteomes" id="UP000678317">
    <property type="component" value="Unassembled WGS sequence"/>
</dbReference>
<keyword evidence="11" id="KW-1185">Reference proteome</keyword>
<keyword evidence="7" id="KW-1278">Translocase</keyword>
<dbReference type="GO" id="GO:0005524">
    <property type="term" value="F:ATP binding"/>
    <property type="evidence" value="ECO:0007669"/>
    <property type="project" value="UniProtKB-KW"/>
</dbReference>
<dbReference type="PANTHER" id="PTHR43790:SF3">
    <property type="entry name" value="D-ALLOSE IMPORT ATP-BINDING PROTEIN ALSA-RELATED"/>
    <property type="match status" value="1"/>
</dbReference>
<proteinExistence type="predicted"/>
<comment type="caution">
    <text evidence="10">The sequence shown here is derived from an EMBL/GenBank/DDBJ whole genome shotgun (WGS) entry which is preliminary data.</text>
</comment>
<evidence type="ECO:0000256" key="7">
    <source>
        <dbReference type="ARBA" id="ARBA00022967"/>
    </source>
</evidence>
<keyword evidence="5" id="KW-0547">Nucleotide-binding</keyword>
<dbReference type="PROSITE" id="PS50893">
    <property type="entry name" value="ABC_TRANSPORTER_2"/>
    <property type="match status" value="2"/>
</dbReference>
<evidence type="ECO:0000256" key="2">
    <source>
        <dbReference type="ARBA" id="ARBA00022475"/>
    </source>
</evidence>
<evidence type="ECO:0000256" key="4">
    <source>
        <dbReference type="ARBA" id="ARBA00022737"/>
    </source>
</evidence>
<keyword evidence="1" id="KW-0813">Transport</keyword>
<evidence type="ECO:0000256" key="8">
    <source>
        <dbReference type="ARBA" id="ARBA00023136"/>
    </source>
</evidence>
<dbReference type="SUPFAM" id="SSF52540">
    <property type="entry name" value="P-loop containing nucleoside triphosphate hydrolases"/>
    <property type="match status" value="2"/>
</dbReference>
<reference evidence="10 11" key="1">
    <citation type="submission" date="2021-03" db="EMBL/GenBank/DDBJ databases">
        <title>novel species in genus Cellulomonas.</title>
        <authorList>
            <person name="Zhang G."/>
        </authorList>
    </citation>
    <scope>NUCLEOTIDE SEQUENCE [LARGE SCALE GENOMIC DNA]</scope>
    <source>
        <strain evidence="11">zg-ZUI188</strain>
    </source>
</reference>
<dbReference type="CDD" id="cd03215">
    <property type="entry name" value="ABC_Carb_Monos_II"/>
    <property type="match status" value="1"/>
</dbReference>
<evidence type="ECO:0000313" key="10">
    <source>
        <dbReference type="EMBL" id="MBO3085234.1"/>
    </source>
</evidence>
<dbReference type="InterPro" id="IPR050107">
    <property type="entry name" value="ABC_carbohydrate_import_ATPase"/>
</dbReference>
<evidence type="ECO:0000256" key="1">
    <source>
        <dbReference type="ARBA" id="ARBA00022448"/>
    </source>
</evidence>
<protein>
    <submittedName>
        <fullName evidence="10">Sugar ABC transporter ATP-binding protein</fullName>
    </submittedName>
</protein>
<dbReference type="PANTHER" id="PTHR43790">
    <property type="entry name" value="CARBOHYDRATE TRANSPORT ATP-BINDING PROTEIN MG119-RELATED"/>
    <property type="match status" value="1"/>
</dbReference>
<evidence type="ECO:0000256" key="6">
    <source>
        <dbReference type="ARBA" id="ARBA00022840"/>
    </source>
</evidence>
<keyword evidence="3" id="KW-0762">Sugar transport</keyword>
<feature type="domain" description="ABC transporter" evidence="9">
    <location>
        <begin position="8"/>
        <end position="249"/>
    </location>
</feature>
<feature type="domain" description="ABC transporter" evidence="9">
    <location>
        <begin position="260"/>
        <end position="502"/>
    </location>
</feature>
<dbReference type="InterPro" id="IPR003593">
    <property type="entry name" value="AAA+_ATPase"/>
</dbReference>
<keyword evidence="6 10" id="KW-0067">ATP-binding</keyword>
<name>A0ABS3SIU0_9CELL</name>
<dbReference type="InterPro" id="IPR017871">
    <property type="entry name" value="ABC_transporter-like_CS"/>
</dbReference>
<keyword evidence="2" id="KW-1003">Cell membrane</keyword>
<dbReference type="InterPro" id="IPR027417">
    <property type="entry name" value="P-loop_NTPase"/>
</dbReference>
<evidence type="ECO:0000259" key="9">
    <source>
        <dbReference type="PROSITE" id="PS50893"/>
    </source>
</evidence>
<dbReference type="SMART" id="SM00382">
    <property type="entry name" value="AAA"/>
    <property type="match status" value="2"/>
</dbReference>
<dbReference type="EMBL" id="JAGFBM010000006">
    <property type="protein sequence ID" value="MBO3085234.1"/>
    <property type="molecule type" value="Genomic_DNA"/>
</dbReference>
<evidence type="ECO:0000256" key="5">
    <source>
        <dbReference type="ARBA" id="ARBA00022741"/>
    </source>
</evidence>
<dbReference type="Pfam" id="PF00005">
    <property type="entry name" value="ABC_tran"/>
    <property type="match status" value="2"/>
</dbReference>
<evidence type="ECO:0000256" key="3">
    <source>
        <dbReference type="ARBA" id="ARBA00022597"/>
    </source>
</evidence>
<dbReference type="PROSITE" id="PS00211">
    <property type="entry name" value="ABC_TRANSPORTER_1"/>
    <property type="match status" value="1"/>
</dbReference>
<accession>A0ABS3SIU0</accession>
<evidence type="ECO:0000313" key="11">
    <source>
        <dbReference type="Proteomes" id="UP000678317"/>
    </source>
</evidence>
<gene>
    <name evidence="10" type="ORF">J4035_11355</name>
</gene>
<sequence length="515" mass="55235">MTPSPTSVRTDLVARGITKSFGPVHALTGVDLVLPAGEVTALMGENGAGKSTLLKILTGDYQPDAGTIEVGGAPVSFASPLDSRAAGVRVIAQEPEIVPFVSVAENIYIGALPSRGGVVSQRALQERAAADLARFGFERFLHPATRGIDLSPAQRQIVEIVRALIDDPSVICFDEPTSSLSDSETRMLFDLIARLRDEGRAVGYVSHRMREIFEIADSVTVLRDGALIGSRRVDETSVNEVVRMMVGRDLSAMYERNRQVPGEVLLELDSVSTPDVTDVSLTVRRGEVVALAGLVGAGRTELALAIAGDRPVTSGTLKVHGTPRRFTSPAQAIAAGIGLAPEERKADGLIMVRTVRDNIALAVLDTLSRFGVVDRRKERALAERYIEALRIRTPSMGQLVQNLSGGNQQKVVLARWLARETDVLILDEPTRGVDVGAKAEIYAIIDDLATKGVAVLVISSELPEVLGLADRIIVMQEGRVTGELHHSEATEERILTLAIADHLNAEPQNSEGARP</sequence>
<dbReference type="Gene3D" id="3.40.50.300">
    <property type="entry name" value="P-loop containing nucleotide triphosphate hydrolases"/>
    <property type="match status" value="2"/>
</dbReference>
<dbReference type="InterPro" id="IPR003439">
    <property type="entry name" value="ABC_transporter-like_ATP-bd"/>
</dbReference>
<dbReference type="CDD" id="cd03216">
    <property type="entry name" value="ABC_Carb_Monos_I"/>
    <property type="match status" value="1"/>
</dbReference>
<keyword evidence="4" id="KW-0677">Repeat</keyword>